<gene>
    <name evidence="2" type="ORF">ACH3YB_31535</name>
</gene>
<name>A0ABW7S7C4_STRTE</name>
<dbReference type="Proteomes" id="UP001610810">
    <property type="component" value="Unassembled WGS sequence"/>
</dbReference>
<evidence type="ECO:0000313" key="3">
    <source>
        <dbReference type="Proteomes" id="UP001610810"/>
    </source>
</evidence>
<dbReference type="EMBL" id="JBIQWK010000011">
    <property type="protein sequence ID" value="MFI0576168.1"/>
    <property type="molecule type" value="Genomic_DNA"/>
</dbReference>
<protein>
    <submittedName>
        <fullName evidence="2">Uncharacterized protein</fullName>
    </submittedName>
</protein>
<accession>A0ABW7S7C4</accession>
<evidence type="ECO:0000313" key="2">
    <source>
        <dbReference type="EMBL" id="MFI0576168.1"/>
    </source>
</evidence>
<feature type="region of interest" description="Disordered" evidence="1">
    <location>
        <begin position="82"/>
        <end position="116"/>
    </location>
</feature>
<keyword evidence="3" id="KW-1185">Reference proteome</keyword>
<organism evidence="2 3">
    <name type="scientific">Streptomyces tendae</name>
    <dbReference type="NCBI Taxonomy" id="1932"/>
    <lineage>
        <taxon>Bacteria</taxon>
        <taxon>Bacillati</taxon>
        <taxon>Actinomycetota</taxon>
        <taxon>Actinomycetes</taxon>
        <taxon>Kitasatosporales</taxon>
        <taxon>Streptomycetaceae</taxon>
        <taxon>Streptomyces</taxon>
    </lineage>
</organism>
<reference evidence="2 3" key="1">
    <citation type="submission" date="2024-10" db="EMBL/GenBank/DDBJ databases">
        <authorList>
            <person name="Wannawong T."/>
            <person name="Kuncharoen N."/>
            <person name="Mhuantong W."/>
        </authorList>
    </citation>
    <scope>NUCLEOTIDE SEQUENCE [LARGE SCALE GENOMIC DNA]</scope>
    <source>
        <strain evidence="2 3">CALK1-4</strain>
    </source>
</reference>
<comment type="caution">
    <text evidence="2">The sequence shown here is derived from an EMBL/GenBank/DDBJ whole genome shotgun (WGS) entry which is preliminary data.</text>
</comment>
<sequence>MSRRITVAEYLVRRGLPADWAYRSPLGRAAARIYRATYGREPGHALQLIHGRFRPVMAYAPGEQHVLAEAWEAYGCTAGRYAPRPPAPARSSGPVWHGSGDAMRWTPPTGPLRSHP</sequence>
<dbReference type="RefSeq" id="WP_398353413.1">
    <property type="nucleotide sequence ID" value="NZ_CBDRGV010000016.1"/>
</dbReference>
<proteinExistence type="predicted"/>
<evidence type="ECO:0000256" key="1">
    <source>
        <dbReference type="SAM" id="MobiDB-lite"/>
    </source>
</evidence>